<protein>
    <submittedName>
        <fullName evidence="3">Ceramide kinase</fullName>
    </submittedName>
</protein>
<dbReference type="InterPro" id="IPR016064">
    <property type="entry name" value="NAD/diacylglycerol_kinase_sf"/>
</dbReference>
<reference evidence="3 4" key="1">
    <citation type="submission" date="2017-03" db="EMBL/GenBank/DDBJ databases">
        <title>Genome of the blue death feigning beetle - Asbolus verrucosus.</title>
        <authorList>
            <person name="Rider S.D."/>
        </authorList>
    </citation>
    <scope>NUCLEOTIDE SEQUENCE [LARGE SCALE GENOMIC DNA]</scope>
    <source>
        <strain evidence="3">Butters</strain>
        <tissue evidence="3">Head and leg muscle</tissue>
    </source>
</reference>
<evidence type="ECO:0000259" key="1">
    <source>
        <dbReference type="PROSITE" id="PS50003"/>
    </source>
</evidence>
<keyword evidence="3" id="KW-0808">Transferase</keyword>
<feature type="domain" description="DAGKc" evidence="2">
    <location>
        <begin position="89"/>
        <end position="226"/>
    </location>
</feature>
<dbReference type="InterPro" id="IPR050187">
    <property type="entry name" value="Lipid_Phosphate_FormReg"/>
</dbReference>
<evidence type="ECO:0000313" key="3">
    <source>
        <dbReference type="EMBL" id="RZC40365.1"/>
    </source>
</evidence>
<dbReference type="Gene3D" id="2.60.200.40">
    <property type="match status" value="1"/>
</dbReference>
<name>A0A482W612_ASBVE</name>
<dbReference type="InterPro" id="IPR017438">
    <property type="entry name" value="ATP-NAD_kinase_N"/>
</dbReference>
<keyword evidence="3" id="KW-0418">Kinase</keyword>
<dbReference type="PROSITE" id="PS50146">
    <property type="entry name" value="DAGK"/>
    <property type="match status" value="1"/>
</dbReference>
<dbReference type="GO" id="GO:0001729">
    <property type="term" value="F:ceramide kinase activity"/>
    <property type="evidence" value="ECO:0007669"/>
    <property type="project" value="TreeGrafter"/>
</dbReference>
<accession>A0A482W612</accession>
<feature type="non-terminal residue" evidence="3">
    <location>
        <position position="1"/>
    </location>
</feature>
<dbReference type="OrthoDB" id="530923at2759"/>
<organism evidence="3 4">
    <name type="scientific">Asbolus verrucosus</name>
    <name type="common">Desert ironclad beetle</name>
    <dbReference type="NCBI Taxonomy" id="1661398"/>
    <lineage>
        <taxon>Eukaryota</taxon>
        <taxon>Metazoa</taxon>
        <taxon>Ecdysozoa</taxon>
        <taxon>Arthropoda</taxon>
        <taxon>Hexapoda</taxon>
        <taxon>Insecta</taxon>
        <taxon>Pterygota</taxon>
        <taxon>Neoptera</taxon>
        <taxon>Endopterygota</taxon>
        <taxon>Coleoptera</taxon>
        <taxon>Polyphaga</taxon>
        <taxon>Cucujiformia</taxon>
        <taxon>Tenebrionidae</taxon>
        <taxon>Pimeliinae</taxon>
        <taxon>Asbolus</taxon>
    </lineage>
</organism>
<dbReference type="SUPFAM" id="SSF111331">
    <property type="entry name" value="NAD kinase/diacylglycerol kinase-like"/>
    <property type="match status" value="1"/>
</dbReference>
<keyword evidence="4" id="KW-1185">Reference proteome</keyword>
<dbReference type="EMBL" id="QDEB01026589">
    <property type="protein sequence ID" value="RZC40365.1"/>
    <property type="molecule type" value="Genomic_DNA"/>
</dbReference>
<comment type="caution">
    <text evidence="3">The sequence shown here is derived from an EMBL/GenBank/DDBJ whole genome shotgun (WGS) entry which is preliminary data.</text>
</comment>
<dbReference type="InterPro" id="IPR001849">
    <property type="entry name" value="PH_domain"/>
</dbReference>
<dbReference type="Proteomes" id="UP000292052">
    <property type="component" value="Unassembled WGS sequence"/>
</dbReference>
<sequence>GSKKFRVLFHKGTIVWDNERPPSEQQTLPLENVISVQHNYIRNTHPSEERIVDPNYFTIHYAKTDKEKKWKYQSLTLRHSDHLQVSSWKNALQIYEKFGKPLFNIAGVDVTVNVSQRKNQICDFVLNHNLDMFDSIVCVGGDGTVSELFNGLVRRECRILGVDADDIEQDLPKPKIPIGIIPVFIGGSTDTIVYCLHGTTDPTTAVLNIIFGETLGLDLVSVYDESNLLRLYASVLSYGYLGDVAYHSDKYRWMGPNRYNY</sequence>
<proteinExistence type="predicted"/>
<dbReference type="Pfam" id="PF25382">
    <property type="entry name" value="PH_CERK"/>
    <property type="match status" value="1"/>
</dbReference>
<dbReference type="InterPro" id="IPR057465">
    <property type="entry name" value="CERK_PH"/>
</dbReference>
<dbReference type="AlphaFoldDB" id="A0A482W612"/>
<dbReference type="Pfam" id="PF00781">
    <property type="entry name" value="DAGK_cat"/>
    <property type="match status" value="1"/>
</dbReference>
<evidence type="ECO:0000259" key="2">
    <source>
        <dbReference type="PROSITE" id="PS50146"/>
    </source>
</evidence>
<dbReference type="Gene3D" id="3.40.50.10330">
    <property type="entry name" value="Probable inorganic polyphosphate/atp-NAD kinase, domain 1"/>
    <property type="match status" value="1"/>
</dbReference>
<dbReference type="GO" id="GO:0006672">
    <property type="term" value="P:ceramide metabolic process"/>
    <property type="evidence" value="ECO:0007669"/>
    <property type="project" value="TreeGrafter"/>
</dbReference>
<dbReference type="PANTHER" id="PTHR12358:SF111">
    <property type="entry name" value="CERAMIDE KINASE, ISOFORM A"/>
    <property type="match status" value="1"/>
</dbReference>
<gene>
    <name evidence="3" type="ORF">BDFB_002673</name>
</gene>
<feature type="non-terminal residue" evidence="3">
    <location>
        <position position="261"/>
    </location>
</feature>
<dbReference type="InterPro" id="IPR001206">
    <property type="entry name" value="Diacylglycerol_kinase_cat_dom"/>
</dbReference>
<evidence type="ECO:0000313" key="4">
    <source>
        <dbReference type="Proteomes" id="UP000292052"/>
    </source>
</evidence>
<dbReference type="PANTHER" id="PTHR12358">
    <property type="entry name" value="SPHINGOSINE KINASE"/>
    <property type="match status" value="1"/>
</dbReference>
<feature type="domain" description="PH" evidence="1">
    <location>
        <begin position="1"/>
        <end position="97"/>
    </location>
</feature>
<dbReference type="PROSITE" id="PS50003">
    <property type="entry name" value="PH_DOMAIN"/>
    <property type="match status" value="1"/>
</dbReference>
<dbReference type="STRING" id="1661398.A0A482W612"/>
<dbReference type="GO" id="GO:0016020">
    <property type="term" value="C:membrane"/>
    <property type="evidence" value="ECO:0007669"/>
    <property type="project" value="GOC"/>
</dbReference>